<proteinExistence type="predicted"/>
<evidence type="ECO:0000313" key="18">
    <source>
        <dbReference type="Proteomes" id="UP000673375"/>
    </source>
</evidence>
<feature type="domain" description="HAMP" evidence="16">
    <location>
        <begin position="205"/>
        <end position="257"/>
    </location>
</feature>
<keyword evidence="6" id="KW-0808">Transferase</keyword>
<organism evidence="17 18">
    <name type="scientific">Enterococcus larvae</name>
    <dbReference type="NCBI Taxonomy" id="2794352"/>
    <lineage>
        <taxon>Bacteria</taxon>
        <taxon>Bacillati</taxon>
        <taxon>Bacillota</taxon>
        <taxon>Bacilli</taxon>
        <taxon>Lactobacillales</taxon>
        <taxon>Enterococcaceae</taxon>
        <taxon>Enterococcus</taxon>
    </lineage>
</organism>
<dbReference type="PANTHER" id="PTHR34220">
    <property type="entry name" value="SENSOR HISTIDINE KINASE YPDA"/>
    <property type="match status" value="1"/>
</dbReference>
<dbReference type="Gene3D" id="6.10.340.10">
    <property type="match status" value="1"/>
</dbReference>
<dbReference type="EC" id="2.7.13.3" evidence="3"/>
<evidence type="ECO:0000259" key="16">
    <source>
        <dbReference type="PROSITE" id="PS50885"/>
    </source>
</evidence>
<evidence type="ECO:0000256" key="2">
    <source>
        <dbReference type="ARBA" id="ARBA00004651"/>
    </source>
</evidence>
<protein>
    <recommendedName>
        <fullName evidence="3">histidine kinase</fullName>
        <ecNumber evidence="3">2.7.13.3</ecNumber>
    </recommendedName>
</protein>
<gene>
    <name evidence="17" type="ORF">I6N96_17100</name>
</gene>
<dbReference type="Proteomes" id="UP000673375">
    <property type="component" value="Unassembled WGS sequence"/>
</dbReference>
<keyword evidence="4" id="KW-1003">Cell membrane</keyword>
<accession>A0ABS4CPF0</accession>
<evidence type="ECO:0000256" key="6">
    <source>
        <dbReference type="ARBA" id="ARBA00022679"/>
    </source>
</evidence>
<dbReference type="Pfam" id="PF02518">
    <property type="entry name" value="HATPase_c"/>
    <property type="match status" value="1"/>
</dbReference>
<evidence type="ECO:0000256" key="3">
    <source>
        <dbReference type="ARBA" id="ARBA00012438"/>
    </source>
</evidence>
<feature type="transmembrane region" description="Helical" evidence="14">
    <location>
        <begin position="174"/>
        <end position="196"/>
    </location>
</feature>
<evidence type="ECO:0000256" key="4">
    <source>
        <dbReference type="ARBA" id="ARBA00022475"/>
    </source>
</evidence>
<dbReference type="InterPro" id="IPR003660">
    <property type="entry name" value="HAMP_dom"/>
</dbReference>
<comment type="catalytic activity">
    <reaction evidence="1">
        <text>ATP + protein L-histidine = ADP + protein N-phospho-L-histidine.</text>
        <dbReference type="EC" id="2.7.13.3"/>
    </reaction>
</comment>
<sequence length="480" mass="54950">MKKKTPSIQQIFSQANKLMFALAVIPLLISILLYSRQLFIYQRTVANIQEASAIAAKVDDTVLEEMWDVVTGQVPLKQYSKNSIVDELRTDISHIQDNISTKGERSILEVALRIIDSMESYQEDILNNLSEENSYEKNKEVMTQVESVTQLLSDILQEFVRIEINLASQKNTEMVQSVMVLSVVELLIVVAIIYFVRKNRRFLNERIQVPLNDLIHMSNELAKGHLGYRLALPETPELSSLTESLNKMADDLTQLLEENALKQYHLAQSEVRVLQAQITPHFVYNSLDAIVSLIEQEHYEKAKEMTFALSDFFRISLSKGKDWISVDTEIKHIQDYLVILQIRYGEMLQFKIDVPDSLRDYQILKMILQPLVENAVYHGIKFIRRVGLIQVSLEEQGESLVFTVTDNGIGILPERLDEIQEELAKGVDSDFSTGYGLYNVNKRLLLYYGSEAGITLESHYRKGTTIKVTVPKRQEGQKDV</sequence>
<comment type="subcellular location">
    <subcellularLocation>
        <location evidence="2">Cell membrane</location>
        <topology evidence="2">Multi-pass membrane protein</topology>
    </subcellularLocation>
</comment>
<evidence type="ECO:0000256" key="1">
    <source>
        <dbReference type="ARBA" id="ARBA00000085"/>
    </source>
</evidence>
<dbReference type="SMART" id="SM00304">
    <property type="entry name" value="HAMP"/>
    <property type="match status" value="1"/>
</dbReference>
<keyword evidence="12" id="KW-0902">Two-component regulatory system</keyword>
<dbReference type="SMART" id="SM00387">
    <property type="entry name" value="HATPase_c"/>
    <property type="match status" value="1"/>
</dbReference>
<feature type="domain" description="Histidine kinase" evidence="15">
    <location>
        <begin position="364"/>
        <end position="474"/>
    </location>
</feature>
<dbReference type="GO" id="GO:0016301">
    <property type="term" value="F:kinase activity"/>
    <property type="evidence" value="ECO:0007669"/>
    <property type="project" value="UniProtKB-KW"/>
</dbReference>
<evidence type="ECO:0000313" key="17">
    <source>
        <dbReference type="EMBL" id="MBP1048011.1"/>
    </source>
</evidence>
<dbReference type="PANTHER" id="PTHR34220:SF11">
    <property type="entry name" value="SENSOR PROTEIN KINASE HPTS"/>
    <property type="match status" value="1"/>
</dbReference>
<reference evidence="17 18" key="1">
    <citation type="submission" date="2020-12" db="EMBL/GenBank/DDBJ databases">
        <title>Vagococcus allomyrinae sp. nov. and Enterococcus lavae sp. nov., isolated from the larvae of Allomyrina dichotoma.</title>
        <authorList>
            <person name="Lee S.D."/>
        </authorList>
    </citation>
    <scope>NUCLEOTIDE SEQUENCE [LARGE SCALE GENOMIC DNA]</scope>
    <source>
        <strain evidence="17 18">BWM-S5</strain>
    </source>
</reference>
<name>A0ABS4CPF0_9ENTE</name>
<evidence type="ECO:0000256" key="10">
    <source>
        <dbReference type="ARBA" id="ARBA00022840"/>
    </source>
</evidence>
<keyword evidence="7 14" id="KW-0812">Transmembrane</keyword>
<dbReference type="PROSITE" id="PS50885">
    <property type="entry name" value="HAMP"/>
    <property type="match status" value="1"/>
</dbReference>
<dbReference type="EMBL" id="JAEDXU010000011">
    <property type="protein sequence ID" value="MBP1048011.1"/>
    <property type="molecule type" value="Genomic_DNA"/>
</dbReference>
<evidence type="ECO:0000256" key="14">
    <source>
        <dbReference type="SAM" id="Phobius"/>
    </source>
</evidence>
<dbReference type="InterPro" id="IPR005467">
    <property type="entry name" value="His_kinase_dom"/>
</dbReference>
<evidence type="ECO:0000256" key="11">
    <source>
        <dbReference type="ARBA" id="ARBA00022989"/>
    </source>
</evidence>
<evidence type="ECO:0000256" key="13">
    <source>
        <dbReference type="ARBA" id="ARBA00023136"/>
    </source>
</evidence>
<keyword evidence="13 14" id="KW-0472">Membrane</keyword>
<dbReference type="InterPro" id="IPR036890">
    <property type="entry name" value="HATPase_C_sf"/>
</dbReference>
<keyword evidence="8" id="KW-0547">Nucleotide-binding</keyword>
<dbReference type="Pfam" id="PF06580">
    <property type="entry name" value="His_kinase"/>
    <property type="match status" value="1"/>
</dbReference>
<dbReference type="PROSITE" id="PS50109">
    <property type="entry name" value="HIS_KIN"/>
    <property type="match status" value="1"/>
</dbReference>
<dbReference type="InterPro" id="IPR010559">
    <property type="entry name" value="Sig_transdc_His_kin_internal"/>
</dbReference>
<feature type="transmembrane region" description="Helical" evidence="14">
    <location>
        <begin position="20"/>
        <end position="39"/>
    </location>
</feature>
<keyword evidence="10" id="KW-0067">ATP-binding</keyword>
<evidence type="ECO:0000259" key="15">
    <source>
        <dbReference type="PROSITE" id="PS50109"/>
    </source>
</evidence>
<dbReference type="SUPFAM" id="SSF158472">
    <property type="entry name" value="HAMP domain-like"/>
    <property type="match status" value="1"/>
</dbReference>
<evidence type="ECO:0000256" key="5">
    <source>
        <dbReference type="ARBA" id="ARBA00022553"/>
    </source>
</evidence>
<dbReference type="Pfam" id="PF00672">
    <property type="entry name" value="HAMP"/>
    <property type="match status" value="1"/>
</dbReference>
<dbReference type="CDD" id="cd06225">
    <property type="entry name" value="HAMP"/>
    <property type="match status" value="1"/>
</dbReference>
<dbReference type="InterPro" id="IPR050640">
    <property type="entry name" value="Bact_2-comp_sensor_kinase"/>
</dbReference>
<evidence type="ECO:0000256" key="9">
    <source>
        <dbReference type="ARBA" id="ARBA00022777"/>
    </source>
</evidence>
<evidence type="ECO:0000256" key="8">
    <source>
        <dbReference type="ARBA" id="ARBA00022741"/>
    </source>
</evidence>
<dbReference type="RefSeq" id="WP_209558787.1">
    <property type="nucleotide sequence ID" value="NZ_JAEDXU010000011.1"/>
</dbReference>
<comment type="caution">
    <text evidence="17">The sequence shown here is derived from an EMBL/GenBank/DDBJ whole genome shotgun (WGS) entry which is preliminary data.</text>
</comment>
<keyword evidence="9 17" id="KW-0418">Kinase</keyword>
<keyword evidence="18" id="KW-1185">Reference proteome</keyword>
<evidence type="ECO:0000256" key="12">
    <source>
        <dbReference type="ARBA" id="ARBA00023012"/>
    </source>
</evidence>
<evidence type="ECO:0000256" key="7">
    <source>
        <dbReference type="ARBA" id="ARBA00022692"/>
    </source>
</evidence>
<dbReference type="SUPFAM" id="SSF55874">
    <property type="entry name" value="ATPase domain of HSP90 chaperone/DNA topoisomerase II/histidine kinase"/>
    <property type="match status" value="1"/>
</dbReference>
<dbReference type="Gene3D" id="3.30.565.10">
    <property type="entry name" value="Histidine kinase-like ATPase, C-terminal domain"/>
    <property type="match status" value="1"/>
</dbReference>
<keyword evidence="5" id="KW-0597">Phosphoprotein</keyword>
<dbReference type="InterPro" id="IPR003594">
    <property type="entry name" value="HATPase_dom"/>
</dbReference>
<keyword evidence="11 14" id="KW-1133">Transmembrane helix</keyword>